<dbReference type="EMBL" id="MCFJ01000005">
    <property type="protein sequence ID" value="ORY66254.1"/>
    <property type="molecule type" value="Genomic_DNA"/>
</dbReference>
<dbReference type="CDD" id="cd20335">
    <property type="entry name" value="BRcat_RBR"/>
    <property type="match status" value="1"/>
</dbReference>
<gene>
    <name evidence="12" type="ORF">BCR38DRAFT_408212</name>
</gene>
<evidence type="ECO:0000256" key="4">
    <source>
        <dbReference type="ARBA" id="ARBA00022723"/>
    </source>
</evidence>
<dbReference type="AlphaFoldDB" id="A0A1Y2E4H8"/>
<dbReference type="InterPro" id="IPR031127">
    <property type="entry name" value="E3_UB_ligase_RBR"/>
</dbReference>
<dbReference type="GO" id="GO:0008270">
    <property type="term" value="F:zinc ion binding"/>
    <property type="evidence" value="ECO:0007669"/>
    <property type="project" value="UniProtKB-KW"/>
</dbReference>
<dbReference type="OrthoDB" id="9977870at2759"/>
<evidence type="ECO:0000256" key="5">
    <source>
        <dbReference type="ARBA" id="ARBA00022737"/>
    </source>
</evidence>
<protein>
    <recommendedName>
        <fullName evidence="2">RBR-type E3 ubiquitin transferase</fullName>
        <ecNumber evidence="2">2.3.2.31</ecNumber>
    </recommendedName>
</protein>
<dbReference type="PROSITE" id="PS51873">
    <property type="entry name" value="TRIAD"/>
    <property type="match status" value="1"/>
</dbReference>
<proteinExistence type="predicted"/>
<keyword evidence="7" id="KW-0833">Ubl conjugation pathway</keyword>
<feature type="compositionally biased region" description="Basic and acidic residues" evidence="10">
    <location>
        <begin position="50"/>
        <end position="59"/>
    </location>
</feature>
<keyword evidence="4" id="KW-0479">Metal-binding</keyword>
<evidence type="ECO:0000256" key="2">
    <source>
        <dbReference type="ARBA" id="ARBA00012251"/>
    </source>
</evidence>
<dbReference type="CDD" id="cd22584">
    <property type="entry name" value="Rcat_RBR_unk"/>
    <property type="match status" value="1"/>
</dbReference>
<keyword evidence="9" id="KW-0175">Coiled coil</keyword>
<evidence type="ECO:0000313" key="13">
    <source>
        <dbReference type="Proteomes" id="UP000193689"/>
    </source>
</evidence>
<dbReference type="GO" id="GO:0016567">
    <property type="term" value="P:protein ubiquitination"/>
    <property type="evidence" value="ECO:0007669"/>
    <property type="project" value="InterPro"/>
</dbReference>
<keyword evidence="5" id="KW-0677">Repeat</keyword>
<dbReference type="GeneID" id="63774455"/>
<dbReference type="InterPro" id="IPR044066">
    <property type="entry name" value="TRIAD_supradom"/>
</dbReference>
<keyword evidence="6" id="KW-0863">Zinc-finger</keyword>
<feature type="region of interest" description="Disordered" evidence="10">
    <location>
        <begin position="37"/>
        <end position="59"/>
    </location>
</feature>
<accession>A0A1Y2E4H8</accession>
<comment type="caution">
    <text evidence="12">The sequence shown here is derived from an EMBL/GenBank/DDBJ whole genome shotgun (WGS) entry which is preliminary data.</text>
</comment>
<dbReference type="Pfam" id="PF01485">
    <property type="entry name" value="IBR"/>
    <property type="match status" value="1"/>
</dbReference>
<dbReference type="PANTHER" id="PTHR11685">
    <property type="entry name" value="RBR FAMILY RING FINGER AND IBR DOMAIN-CONTAINING"/>
    <property type="match status" value="1"/>
</dbReference>
<organism evidence="12 13">
    <name type="scientific">Pseudomassariella vexata</name>
    <dbReference type="NCBI Taxonomy" id="1141098"/>
    <lineage>
        <taxon>Eukaryota</taxon>
        <taxon>Fungi</taxon>
        <taxon>Dikarya</taxon>
        <taxon>Ascomycota</taxon>
        <taxon>Pezizomycotina</taxon>
        <taxon>Sordariomycetes</taxon>
        <taxon>Xylariomycetidae</taxon>
        <taxon>Amphisphaeriales</taxon>
        <taxon>Pseudomassariaceae</taxon>
        <taxon>Pseudomassariella</taxon>
    </lineage>
</organism>
<evidence type="ECO:0000313" key="12">
    <source>
        <dbReference type="EMBL" id="ORY66254.1"/>
    </source>
</evidence>
<keyword evidence="3" id="KW-0808">Transferase</keyword>
<keyword evidence="13" id="KW-1185">Reference proteome</keyword>
<dbReference type="GO" id="GO:0061630">
    <property type="term" value="F:ubiquitin protein ligase activity"/>
    <property type="evidence" value="ECO:0007669"/>
    <property type="project" value="UniProtKB-EC"/>
</dbReference>
<feature type="domain" description="RING-type" evidence="11">
    <location>
        <begin position="301"/>
        <end position="492"/>
    </location>
</feature>
<evidence type="ECO:0000256" key="3">
    <source>
        <dbReference type="ARBA" id="ARBA00022679"/>
    </source>
</evidence>
<evidence type="ECO:0000256" key="9">
    <source>
        <dbReference type="SAM" id="Coils"/>
    </source>
</evidence>
<reference evidence="12 13" key="1">
    <citation type="submission" date="2016-07" db="EMBL/GenBank/DDBJ databases">
        <title>Pervasive Adenine N6-methylation of Active Genes in Fungi.</title>
        <authorList>
            <consortium name="DOE Joint Genome Institute"/>
            <person name="Mondo S.J."/>
            <person name="Dannebaum R.O."/>
            <person name="Kuo R.C."/>
            <person name="Labutti K."/>
            <person name="Haridas S."/>
            <person name="Kuo A."/>
            <person name="Salamov A."/>
            <person name="Ahrendt S.R."/>
            <person name="Lipzen A."/>
            <person name="Sullivan W."/>
            <person name="Andreopoulos W.B."/>
            <person name="Clum A."/>
            <person name="Lindquist E."/>
            <person name="Daum C."/>
            <person name="Ramamoorthy G.K."/>
            <person name="Gryganskyi A."/>
            <person name="Culley D."/>
            <person name="Magnuson J.K."/>
            <person name="James T.Y."/>
            <person name="O'Malley M.A."/>
            <person name="Stajich J.E."/>
            <person name="Spatafora J.W."/>
            <person name="Visel A."/>
            <person name="Grigoriev I.V."/>
        </authorList>
    </citation>
    <scope>NUCLEOTIDE SEQUENCE [LARGE SCALE GENOMIC DNA]</scope>
    <source>
        <strain evidence="12 13">CBS 129021</strain>
    </source>
</reference>
<evidence type="ECO:0000256" key="1">
    <source>
        <dbReference type="ARBA" id="ARBA00001798"/>
    </source>
</evidence>
<feature type="compositionally biased region" description="Basic and acidic residues" evidence="10">
    <location>
        <begin position="156"/>
        <end position="179"/>
    </location>
</feature>
<evidence type="ECO:0000256" key="6">
    <source>
        <dbReference type="ARBA" id="ARBA00022771"/>
    </source>
</evidence>
<sequence length="794" mass="91537">MSVVEMVPFIRAPRWKGKGKAVLREEVSASQPCAIVISDTSPDTTDPNDEEKPQLKGEQKAVASIPIVLDSDFDDEFRWKGKSKAIIPDVEDQMSTSMIQFTAGDVLEVDWTKYEPPQGLRNTIEIKSEIIRQIIQNSIDQVKSRIAEEEAKRIAEAEAEKSQEEERARLAAEDRKASEAPEAVLDGDSDTVGDSSRPAMMEKMSHPITFAGVQLHLDAHGLLRPADPAKSKKRSLMGLLRRLNNNEKAEGSMSGATRHKHSLYTSSVDLTSPTGKRRFALDVKKVTSNNSSSPTSSIHEEIIECVSCLDDFTAKEMVKAPCHSYCHDCFARLITAACENEQQWPPKCCLNDIPEGIVLSNTSTELRARYRERAEEWNIPVSDRIYCHQPDCSLWIQPIRIDQVSSLGTCANGHRTCTICHGPQHDEADCPQDRDLIRTEELAEEEGWRRCHLCHAFIEHREACQHMTCRCGAEFCYVCGAIWRSCACTMDQLRAVKNSAATRRQERQAREAREEAEIAEALRLVEEFEREQARKAELLRLELERVERERKERELQEKLEKEEQRRVAVEAKFQELRELLKDLHERQWTIVKSEHDKEEANTRSRALLAMGKLRAQHKAERETIEVEANTKITDRKRELDCEYAIRVAEERRIEEEYHKRLCAFWGDRKGGERGVEDALRKLKRRMDNAHAVWWKWMQNEMEACQYQVQEEQDIRFELMHEAERRLALSSEWKWEELLRRNEAEVKWVDAVVREREGMLNDMENGEDIEAWFAEGGLNGAIEEELKVPGAYRWD</sequence>
<feature type="region of interest" description="Disordered" evidence="10">
    <location>
        <begin position="156"/>
        <end position="195"/>
    </location>
</feature>
<dbReference type="STRING" id="1141098.A0A1Y2E4H8"/>
<keyword evidence="8" id="KW-0862">Zinc</keyword>
<dbReference type="InterPro" id="IPR002867">
    <property type="entry name" value="IBR_dom"/>
</dbReference>
<dbReference type="SUPFAM" id="SSF57850">
    <property type="entry name" value="RING/U-box"/>
    <property type="match status" value="1"/>
</dbReference>
<evidence type="ECO:0000256" key="7">
    <source>
        <dbReference type="ARBA" id="ARBA00022786"/>
    </source>
</evidence>
<dbReference type="InParanoid" id="A0A1Y2E4H8"/>
<dbReference type="RefSeq" id="XP_040717218.1">
    <property type="nucleotide sequence ID" value="XM_040858243.1"/>
</dbReference>
<evidence type="ECO:0000256" key="10">
    <source>
        <dbReference type="SAM" id="MobiDB-lite"/>
    </source>
</evidence>
<name>A0A1Y2E4H8_9PEZI</name>
<dbReference type="Proteomes" id="UP000193689">
    <property type="component" value="Unassembled WGS sequence"/>
</dbReference>
<evidence type="ECO:0000256" key="8">
    <source>
        <dbReference type="ARBA" id="ARBA00022833"/>
    </source>
</evidence>
<evidence type="ECO:0000259" key="11">
    <source>
        <dbReference type="PROSITE" id="PS51873"/>
    </source>
</evidence>
<comment type="catalytic activity">
    <reaction evidence="1">
        <text>[E2 ubiquitin-conjugating enzyme]-S-ubiquitinyl-L-cysteine + [acceptor protein]-L-lysine = [E2 ubiquitin-conjugating enzyme]-L-cysteine + [acceptor protein]-N(6)-ubiquitinyl-L-lysine.</text>
        <dbReference type="EC" id="2.3.2.31"/>
    </reaction>
</comment>
<dbReference type="EC" id="2.3.2.31" evidence="2"/>
<dbReference type="Gene3D" id="1.20.120.1750">
    <property type="match status" value="1"/>
</dbReference>
<feature type="coiled-coil region" evidence="9">
    <location>
        <begin position="502"/>
        <end position="586"/>
    </location>
</feature>